<dbReference type="PANTHER" id="PTHR30071:SF1">
    <property type="entry name" value="CYTOCHROME B_B6 PROTEIN-RELATED"/>
    <property type="match status" value="1"/>
</dbReference>
<keyword evidence="9" id="KW-1185">Reference proteome</keyword>
<keyword evidence="5 6" id="KW-0472">Membrane</keyword>
<accession>A0ABT3G207</accession>
<keyword evidence="4 6" id="KW-1133">Transmembrane helix</keyword>
<feature type="transmembrane region" description="Helical" evidence="6">
    <location>
        <begin position="438"/>
        <end position="457"/>
    </location>
</feature>
<evidence type="ECO:0000256" key="5">
    <source>
        <dbReference type="ARBA" id="ARBA00023136"/>
    </source>
</evidence>
<feature type="transmembrane region" description="Helical" evidence="6">
    <location>
        <begin position="563"/>
        <end position="580"/>
    </location>
</feature>
<keyword evidence="3" id="KW-0201">Cytochrome c-type biogenesis</keyword>
<feature type="domain" description="Cytochrome c assembly protein" evidence="7">
    <location>
        <begin position="410"/>
        <end position="615"/>
    </location>
</feature>
<dbReference type="InterPro" id="IPR045062">
    <property type="entry name" value="Cyt_c_biogenesis_CcsA/CcmC"/>
</dbReference>
<evidence type="ECO:0000256" key="2">
    <source>
        <dbReference type="ARBA" id="ARBA00022692"/>
    </source>
</evidence>
<sequence>MNAKTGRWIVFFLGLASLVYLVSLVYKDSTPEGAVRTIPAYKPWDEETVEKASLLPVQDGGRVKPLGTYAGFTMLSLHGQRSMDIIGQDGKKVRLKPLEWMLDCLFRPELAKDLPTFRLDNADVLKAIGVATKDRRDRYSYNDIAPQVEKLKQFAGSYNQIPAANRKTIETQTIELYSNVMTFEALTNYMKFAREGLLPGSAERENGKKLRISEVMGAAPKIRQAVSEFQHHGTPLPEQVQTIQTLIVERANESNFGLKLFPPSNKEDVTWVSAGDRMFNIFTGVTREPEQSIADVKLLEETVEALATGEGAFRDKFSALEDSIVARAKVRDEYSSIPLEADYFRKNWLVYALVFFLMATVTSGVMLFTGESKAGKISYWATVITLSLGLIYLIIPIVKRCIIMQRPPVGNLYDTIIFIDMAMVFFALLVLWMSKKKFVLGIAPIGAAFLVVLARRFEVGEGKDHLDPLIAVLRSNFWLSTHVITITLGYASGLIAALISICYVMLRVLGLDEGDTSQRRAVTRAAYGCLCLTLVLSLIGTVLGGIWANDSWGRFWGWDPKENGALMIVLWTLAILHARLGGYIKEWGLHMASIFGAVIVGFSWWGVNFLSVGLHNYGFSDSKKGALHFFYGAMLVFVVLAIVGWAMERAEKKAKADASAAKKTEEGGGKKLEV</sequence>
<evidence type="ECO:0000256" key="4">
    <source>
        <dbReference type="ARBA" id="ARBA00022989"/>
    </source>
</evidence>
<proteinExistence type="predicted"/>
<feature type="transmembrane region" description="Helical" evidence="6">
    <location>
        <begin position="410"/>
        <end position="431"/>
    </location>
</feature>
<comment type="caution">
    <text evidence="8">The sequence shown here is derived from an EMBL/GenBank/DDBJ whole genome shotgun (WGS) entry which is preliminary data.</text>
</comment>
<dbReference type="RefSeq" id="WP_264513064.1">
    <property type="nucleotide sequence ID" value="NZ_JAPDDR010000004.1"/>
</dbReference>
<keyword evidence="2 6" id="KW-0812">Transmembrane</keyword>
<feature type="transmembrane region" description="Helical" evidence="6">
    <location>
        <begin position="527"/>
        <end position="548"/>
    </location>
</feature>
<gene>
    <name evidence="8" type="primary">ccsA</name>
    <name evidence="8" type="ORF">OJ996_08245</name>
</gene>
<protein>
    <submittedName>
        <fullName evidence="8">Cytochrome c biogenesis protein CcsA</fullName>
    </submittedName>
</protein>
<dbReference type="EMBL" id="JAPDDR010000004">
    <property type="protein sequence ID" value="MCW1913561.1"/>
    <property type="molecule type" value="Genomic_DNA"/>
</dbReference>
<feature type="transmembrane region" description="Helical" evidence="6">
    <location>
        <begin position="587"/>
        <end position="607"/>
    </location>
</feature>
<dbReference type="PANTHER" id="PTHR30071">
    <property type="entry name" value="HEME EXPORTER PROTEIN C"/>
    <property type="match status" value="1"/>
</dbReference>
<feature type="transmembrane region" description="Helical" evidence="6">
    <location>
        <begin position="477"/>
        <end position="506"/>
    </location>
</feature>
<organism evidence="8 9">
    <name type="scientific">Luteolibacter rhizosphaerae</name>
    <dbReference type="NCBI Taxonomy" id="2989719"/>
    <lineage>
        <taxon>Bacteria</taxon>
        <taxon>Pseudomonadati</taxon>
        <taxon>Verrucomicrobiota</taxon>
        <taxon>Verrucomicrobiia</taxon>
        <taxon>Verrucomicrobiales</taxon>
        <taxon>Verrucomicrobiaceae</taxon>
        <taxon>Luteolibacter</taxon>
    </lineage>
</organism>
<evidence type="ECO:0000256" key="3">
    <source>
        <dbReference type="ARBA" id="ARBA00022748"/>
    </source>
</evidence>
<dbReference type="Pfam" id="PF01578">
    <property type="entry name" value="Cytochrom_C_asm"/>
    <property type="match status" value="1"/>
</dbReference>
<evidence type="ECO:0000313" key="8">
    <source>
        <dbReference type="EMBL" id="MCW1913561.1"/>
    </source>
</evidence>
<evidence type="ECO:0000313" key="9">
    <source>
        <dbReference type="Proteomes" id="UP001165653"/>
    </source>
</evidence>
<dbReference type="InterPro" id="IPR002541">
    <property type="entry name" value="Cyt_c_assembly"/>
</dbReference>
<comment type="subcellular location">
    <subcellularLocation>
        <location evidence="1">Membrane</location>
        <topology evidence="1">Multi-pass membrane protein</topology>
    </subcellularLocation>
</comment>
<feature type="transmembrane region" description="Helical" evidence="6">
    <location>
        <begin position="377"/>
        <end position="398"/>
    </location>
</feature>
<evidence type="ECO:0000259" key="7">
    <source>
        <dbReference type="Pfam" id="PF01578"/>
    </source>
</evidence>
<evidence type="ECO:0000256" key="6">
    <source>
        <dbReference type="SAM" id="Phobius"/>
    </source>
</evidence>
<feature type="transmembrane region" description="Helical" evidence="6">
    <location>
        <begin position="348"/>
        <end position="370"/>
    </location>
</feature>
<reference evidence="8" key="1">
    <citation type="submission" date="2022-10" db="EMBL/GenBank/DDBJ databases">
        <title>Luteolibacter sp. GHJ8, whole genome shotgun sequencing project.</title>
        <authorList>
            <person name="Zhao G."/>
            <person name="Shen L."/>
        </authorList>
    </citation>
    <scope>NUCLEOTIDE SEQUENCE</scope>
    <source>
        <strain evidence="8">GHJ8</strain>
    </source>
</reference>
<feature type="transmembrane region" description="Helical" evidence="6">
    <location>
        <begin position="627"/>
        <end position="647"/>
    </location>
</feature>
<evidence type="ECO:0000256" key="1">
    <source>
        <dbReference type="ARBA" id="ARBA00004141"/>
    </source>
</evidence>
<name>A0ABT3G207_9BACT</name>
<dbReference type="Proteomes" id="UP001165653">
    <property type="component" value="Unassembled WGS sequence"/>
</dbReference>